<dbReference type="EMBL" id="JANDBC010000003">
    <property type="protein sequence ID" value="MCP9292550.1"/>
    <property type="molecule type" value="Genomic_DNA"/>
</dbReference>
<reference evidence="2" key="1">
    <citation type="submission" date="2022-06" db="EMBL/GenBank/DDBJ databases">
        <title>Gracilimonas sp. CAU 1638 isolated from sea sediment.</title>
        <authorList>
            <person name="Kim W."/>
        </authorList>
    </citation>
    <scope>NUCLEOTIDE SEQUENCE</scope>
    <source>
        <strain evidence="2">CAU 1638</strain>
    </source>
</reference>
<dbReference type="Gene3D" id="3.20.80.10">
    <property type="entry name" value="Regulatory factor, effector binding domain"/>
    <property type="match status" value="1"/>
</dbReference>
<sequence length="167" mass="19143">MLEPRIVTISDIKLVGKRIRTSLAKDQTRELWKSFHPHVHQIENATGSGLYSVQVFDDDLSSESFTPDTPFEKWAAVEVNDFGELTNGMENFTLAGGKYAVFIHKGLPSDFPKTSQYIHSEWLPGTFYELDTRPHFEVMKEDYDPTDPEAEEEVWVPIRDSEVGYDL</sequence>
<evidence type="ECO:0000259" key="1">
    <source>
        <dbReference type="SMART" id="SM00871"/>
    </source>
</evidence>
<protein>
    <submittedName>
        <fullName evidence="2">GyrI-like domain-containing protein</fullName>
    </submittedName>
</protein>
<name>A0A9X2L5B7_9BACT</name>
<dbReference type="InterPro" id="IPR053182">
    <property type="entry name" value="YobU-like_regulator"/>
</dbReference>
<dbReference type="AlphaFoldDB" id="A0A9X2L5B7"/>
<dbReference type="PANTHER" id="PTHR36444">
    <property type="entry name" value="TRANSCRIPTIONAL REGULATOR PROTEIN YOBU-RELATED"/>
    <property type="match status" value="1"/>
</dbReference>
<gene>
    <name evidence="2" type="ORF">NM125_13260</name>
</gene>
<dbReference type="SMART" id="SM00871">
    <property type="entry name" value="AraC_E_bind"/>
    <property type="match status" value="1"/>
</dbReference>
<dbReference type="InterPro" id="IPR011256">
    <property type="entry name" value="Reg_factor_effector_dom_sf"/>
</dbReference>
<dbReference type="PANTHER" id="PTHR36444:SF2">
    <property type="entry name" value="TRANSCRIPTIONAL REGULATOR PROTEIN YOBU-RELATED"/>
    <property type="match status" value="1"/>
</dbReference>
<evidence type="ECO:0000313" key="2">
    <source>
        <dbReference type="EMBL" id="MCP9292550.1"/>
    </source>
</evidence>
<dbReference type="RefSeq" id="WP_255135443.1">
    <property type="nucleotide sequence ID" value="NZ_JANDBC010000003.1"/>
</dbReference>
<evidence type="ECO:0000313" key="3">
    <source>
        <dbReference type="Proteomes" id="UP001139125"/>
    </source>
</evidence>
<dbReference type="InterPro" id="IPR029442">
    <property type="entry name" value="GyrI-like"/>
</dbReference>
<organism evidence="2 3">
    <name type="scientific">Gracilimonas sediminicola</name>
    <dbReference type="NCBI Taxonomy" id="2952158"/>
    <lineage>
        <taxon>Bacteria</taxon>
        <taxon>Pseudomonadati</taxon>
        <taxon>Balneolota</taxon>
        <taxon>Balneolia</taxon>
        <taxon>Balneolales</taxon>
        <taxon>Balneolaceae</taxon>
        <taxon>Gracilimonas</taxon>
    </lineage>
</organism>
<dbReference type="InterPro" id="IPR010499">
    <property type="entry name" value="AraC_E-bd"/>
</dbReference>
<dbReference type="Pfam" id="PF06445">
    <property type="entry name" value="GyrI-like"/>
    <property type="match status" value="1"/>
</dbReference>
<proteinExistence type="predicted"/>
<dbReference type="SUPFAM" id="SSF55136">
    <property type="entry name" value="Probable bacterial effector-binding domain"/>
    <property type="match status" value="1"/>
</dbReference>
<keyword evidence="3" id="KW-1185">Reference proteome</keyword>
<accession>A0A9X2L5B7</accession>
<comment type="caution">
    <text evidence="2">The sequence shown here is derived from an EMBL/GenBank/DDBJ whole genome shotgun (WGS) entry which is preliminary data.</text>
</comment>
<feature type="domain" description="AraC effector-binding" evidence="1">
    <location>
        <begin position="2"/>
        <end position="159"/>
    </location>
</feature>
<dbReference type="Proteomes" id="UP001139125">
    <property type="component" value="Unassembled WGS sequence"/>
</dbReference>